<dbReference type="PANTHER" id="PTHR30204:SF69">
    <property type="entry name" value="MERR-FAMILY TRANSCRIPTIONAL REGULATOR"/>
    <property type="match status" value="1"/>
</dbReference>
<keyword evidence="7" id="KW-1185">Reference proteome</keyword>
<feature type="domain" description="HTH merR-type" evidence="5">
    <location>
        <begin position="1"/>
        <end position="70"/>
    </location>
</feature>
<dbReference type="RefSeq" id="WP_380147273.1">
    <property type="nucleotide sequence ID" value="NZ_JBHUOR010000035.1"/>
</dbReference>
<evidence type="ECO:0000256" key="4">
    <source>
        <dbReference type="ARBA" id="ARBA00023163"/>
    </source>
</evidence>
<evidence type="ECO:0000313" key="7">
    <source>
        <dbReference type="Proteomes" id="UP001597568"/>
    </source>
</evidence>
<dbReference type="PANTHER" id="PTHR30204">
    <property type="entry name" value="REDOX-CYCLING DRUG-SENSING TRANSCRIPTIONAL ACTIVATOR SOXR"/>
    <property type="match status" value="1"/>
</dbReference>
<proteinExistence type="predicted"/>
<evidence type="ECO:0000256" key="2">
    <source>
        <dbReference type="ARBA" id="ARBA00023015"/>
    </source>
</evidence>
<dbReference type="Proteomes" id="UP001597568">
    <property type="component" value="Unassembled WGS sequence"/>
</dbReference>
<keyword evidence="1" id="KW-0678">Repressor</keyword>
<keyword evidence="3" id="KW-0238">DNA-binding</keyword>
<accession>A0ABW5XYS7</accession>
<dbReference type="SUPFAM" id="SSF46955">
    <property type="entry name" value="Putative DNA-binding domain"/>
    <property type="match status" value="1"/>
</dbReference>
<dbReference type="EMBL" id="JBHUOR010000035">
    <property type="protein sequence ID" value="MFD2868155.1"/>
    <property type="molecule type" value="Genomic_DNA"/>
</dbReference>
<dbReference type="Gene3D" id="1.10.1660.10">
    <property type="match status" value="1"/>
</dbReference>
<comment type="caution">
    <text evidence="6">The sequence shown here is derived from an EMBL/GenBank/DDBJ whole genome shotgun (WGS) entry which is preliminary data.</text>
</comment>
<evidence type="ECO:0000256" key="1">
    <source>
        <dbReference type="ARBA" id="ARBA00022491"/>
    </source>
</evidence>
<reference evidence="7" key="1">
    <citation type="journal article" date="2019" name="Int. J. Syst. Evol. Microbiol.">
        <title>The Global Catalogue of Microorganisms (GCM) 10K type strain sequencing project: providing services to taxonomists for standard genome sequencing and annotation.</title>
        <authorList>
            <consortium name="The Broad Institute Genomics Platform"/>
            <consortium name="The Broad Institute Genome Sequencing Center for Infectious Disease"/>
            <person name="Wu L."/>
            <person name="Ma J."/>
        </authorList>
    </citation>
    <scope>NUCLEOTIDE SEQUENCE [LARGE SCALE GENOMIC DNA]</scope>
    <source>
        <strain evidence="7">KCTC 33522</strain>
    </source>
</reference>
<keyword evidence="2" id="KW-0805">Transcription regulation</keyword>
<dbReference type="InterPro" id="IPR009061">
    <property type="entry name" value="DNA-bd_dom_put_sf"/>
</dbReference>
<name>A0ABW5XYS7_9BACL</name>
<gene>
    <name evidence="6" type="ORF">ACFSY7_06555</name>
</gene>
<dbReference type="InterPro" id="IPR000551">
    <property type="entry name" value="MerR-type_HTH_dom"/>
</dbReference>
<dbReference type="CDD" id="cd01109">
    <property type="entry name" value="HTH_YyaN"/>
    <property type="match status" value="1"/>
</dbReference>
<evidence type="ECO:0000259" key="5">
    <source>
        <dbReference type="PROSITE" id="PS50937"/>
    </source>
</evidence>
<organism evidence="6 7">
    <name type="scientific">Kurthia populi</name>
    <dbReference type="NCBI Taxonomy" id="1562132"/>
    <lineage>
        <taxon>Bacteria</taxon>
        <taxon>Bacillati</taxon>
        <taxon>Bacillota</taxon>
        <taxon>Bacilli</taxon>
        <taxon>Bacillales</taxon>
        <taxon>Caryophanaceae</taxon>
        <taxon>Kurthia</taxon>
    </lineage>
</organism>
<dbReference type="InterPro" id="IPR047057">
    <property type="entry name" value="MerR_fam"/>
</dbReference>
<evidence type="ECO:0000313" key="6">
    <source>
        <dbReference type="EMBL" id="MFD2868155.1"/>
    </source>
</evidence>
<dbReference type="PROSITE" id="PS50937">
    <property type="entry name" value="HTH_MERR_2"/>
    <property type="match status" value="1"/>
</dbReference>
<sequence length="111" mass="13057">MYSIQQASVLAQVTASTIRYYEKIALIPSIKRNEQHHRIFDDQDIELLNLIRCFRTLGMSIEDIKNNITMIHTTHETINTQAILIEHKKKLEEQIHMLEGYIHEIDQKIVS</sequence>
<evidence type="ECO:0000256" key="3">
    <source>
        <dbReference type="ARBA" id="ARBA00023125"/>
    </source>
</evidence>
<dbReference type="Pfam" id="PF13411">
    <property type="entry name" value="MerR_1"/>
    <property type="match status" value="1"/>
</dbReference>
<keyword evidence="4" id="KW-0804">Transcription</keyword>
<dbReference type="SMART" id="SM00422">
    <property type="entry name" value="HTH_MERR"/>
    <property type="match status" value="1"/>
</dbReference>
<protein>
    <submittedName>
        <fullName evidence="6">MerR family transcriptional regulator</fullName>
    </submittedName>
</protein>